<gene>
    <name evidence="2" type="ORF">F3168_11185</name>
</gene>
<protein>
    <submittedName>
        <fullName evidence="2">Uncharacterized protein</fullName>
    </submittedName>
</protein>
<evidence type="ECO:0000256" key="1">
    <source>
        <dbReference type="SAM" id="Phobius"/>
    </source>
</evidence>
<dbReference type="RefSeq" id="WP_152578240.1">
    <property type="nucleotide sequence ID" value="NZ_JAATJI010000002.1"/>
</dbReference>
<proteinExistence type="predicted"/>
<dbReference type="Proteomes" id="UP000481327">
    <property type="component" value="Unassembled WGS sequence"/>
</dbReference>
<keyword evidence="1" id="KW-0812">Transmembrane</keyword>
<name>A0A7C9KJ52_9SPHN</name>
<keyword evidence="1" id="KW-1133">Transmembrane helix</keyword>
<dbReference type="AlphaFoldDB" id="A0A7C9KJ52"/>
<evidence type="ECO:0000313" key="2">
    <source>
        <dbReference type="EMBL" id="MQT17819.1"/>
    </source>
</evidence>
<keyword evidence="1" id="KW-0472">Membrane</keyword>
<dbReference type="EMBL" id="WIOL01000003">
    <property type="protein sequence ID" value="MQT17819.1"/>
    <property type="molecule type" value="Genomic_DNA"/>
</dbReference>
<feature type="transmembrane region" description="Helical" evidence="1">
    <location>
        <begin position="20"/>
        <end position="38"/>
    </location>
</feature>
<accession>A0A7C9KJ52</accession>
<evidence type="ECO:0000313" key="3">
    <source>
        <dbReference type="Proteomes" id="UP000481327"/>
    </source>
</evidence>
<organism evidence="2 3">
    <name type="scientific">Sandarakinorhabdus fusca</name>
    <dbReference type="NCBI Taxonomy" id="1439888"/>
    <lineage>
        <taxon>Bacteria</taxon>
        <taxon>Pseudomonadati</taxon>
        <taxon>Pseudomonadota</taxon>
        <taxon>Alphaproteobacteria</taxon>
        <taxon>Sphingomonadales</taxon>
        <taxon>Sphingosinicellaceae</taxon>
        <taxon>Sandarakinorhabdus</taxon>
    </lineage>
</organism>
<comment type="caution">
    <text evidence="2">The sequence shown here is derived from an EMBL/GenBank/DDBJ whole genome shotgun (WGS) entry which is preliminary data.</text>
</comment>
<dbReference type="OrthoDB" id="7391866at2"/>
<sequence length="119" mass="12906">MNASAGPEIAGTSARKRRWLIWGPVLLLCLLSGGWLGLKYSSLGKRADVGAGYIAHVVCSCRYVGNRDMASCKTDFEPGTEIVEVAEDAAARRITARVPWVSKRTAQFDPEYGCTLDTP</sequence>
<reference evidence="2 3" key="1">
    <citation type="submission" date="2019-09" db="EMBL/GenBank/DDBJ databases">
        <title>Polymorphobacter sp. isolated from a lake in China.</title>
        <authorList>
            <person name="Liu Z."/>
        </authorList>
    </citation>
    <scope>NUCLEOTIDE SEQUENCE [LARGE SCALE GENOMIC DNA]</scope>
    <source>
        <strain evidence="2 3">D40P</strain>
    </source>
</reference>
<keyword evidence="3" id="KW-1185">Reference proteome</keyword>